<protein>
    <submittedName>
        <fullName evidence="1">Uncharacterized protein</fullName>
    </submittedName>
</protein>
<dbReference type="EMBL" id="MN739514">
    <property type="protein sequence ID" value="QHT09689.1"/>
    <property type="molecule type" value="Genomic_DNA"/>
</dbReference>
<organism evidence="1">
    <name type="scientific">viral metagenome</name>
    <dbReference type="NCBI Taxonomy" id="1070528"/>
    <lineage>
        <taxon>unclassified sequences</taxon>
        <taxon>metagenomes</taxon>
        <taxon>organismal metagenomes</taxon>
    </lineage>
</organism>
<name>A0A6C0D1A9_9ZZZZ</name>
<sequence length="104" mass="12500">MNHFRMKHIIFILLMLKMLRDKKNNNINTKYNYDTFVVLSYTLLRETGWINPIQSIDNLHAYFRTKYNDSIDLCGEAGSLLRTLSVSDYFKFIEYDNNYRNNIC</sequence>
<accession>A0A6C0D1A9</accession>
<reference evidence="1" key="1">
    <citation type="journal article" date="2020" name="Nature">
        <title>Giant virus diversity and host interactions through global metagenomics.</title>
        <authorList>
            <person name="Schulz F."/>
            <person name="Roux S."/>
            <person name="Paez-Espino D."/>
            <person name="Jungbluth S."/>
            <person name="Walsh D.A."/>
            <person name="Denef V.J."/>
            <person name="McMahon K.D."/>
            <person name="Konstantinidis K.T."/>
            <person name="Eloe-Fadrosh E.A."/>
            <person name="Kyrpides N.C."/>
            <person name="Woyke T."/>
        </authorList>
    </citation>
    <scope>NUCLEOTIDE SEQUENCE</scope>
    <source>
        <strain evidence="1">GVMAG-M-3300023174-102</strain>
    </source>
</reference>
<evidence type="ECO:0000313" key="1">
    <source>
        <dbReference type="EMBL" id="QHT09689.1"/>
    </source>
</evidence>
<proteinExistence type="predicted"/>
<dbReference type="AlphaFoldDB" id="A0A6C0D1A9"/>